<dbReference type="Proteomes" id="UP001642260">
    <property type="component" value="Unassembled WGS sequence"/>
</dbReference>
<evidence type="ECO:0000313" key="1">
    <source>
        <dbReference type="EMBL" id="CAH8376409.1"/>
    </source>
</evidence>
<proteinExistence type="predicted"/>
<sequence>MTVEERTIKTDRSEENETPLEDNCCKICFRSFIVPVGGIITVVVLHTRTCILQYWNCEAVSSPCKCPMCVCHITKLSPEATLQQRQEQELKGFSL</sequence>
<comment type="caution">
    <text evidence="1">The sequence shown here is derived from an EMBL/GenBank/DDBJ whole genome shotgun (WGS) entry which is preliminary data.</text>
</comment>
<dbReference type="PANTHER" id="PTHR22894:SF4">
    <property type="entry name" value="E3 UBIQUITIN-PROTEIN LIGASE RNF170-LIKE ISOFORM X1"/>
    <property type="match status" value="1"/>
</dbReference>
<accession>A0ABC8L901</accession>
<gene>
    <name evidence="1" type="ORF">ERUC_LOCUS32368</name>
</gene>
<reference evidence="1 2" key="1">
    <citation type="submission" date="2022-03" db="EMBL/GenBank/DDBJ databases">
        <authorList>
            <person name="Macdonald S."/>
            <person name="Ahmed S."/>
            <person name="Newling K."/>
        </authorList>
    </citation>
    <scope>NUCLEOTIDE SEQUENCE [LARGE SCALE GENOMIC DNA]</scope>
</reference>
<organism evidence="1 2">
    <name type="scientific">Eruca vesicaria subsp. sativa</name>
    <name type="common">Garden rocket</name>
    <name type="synonym">Eruca sativa</name>
    <dbReference type="NCBI Taxonomy" id="29727"/>
    <lineage>
        <taxon>Eukaryota</taxon>
        <taxon>Viridiplantae</taxon>
        <taxon>Streptophyta</taxon>
        <taxon>Embryophyta</taxon>
        <taxon>Tracheophyta</taxon>
        <taxon>Spermatophyta</taxon>
        <taxon>Magnoliopsida</taxon>
        <taxon>eudicotyledons</taxon>
        <taxon>Gunneridae</taxon>
        <taxon>Pentapetalae</taxon>
        <taxon>rosids</taxon>
        <taxon>malvids</taxon>
        <taxon>Brassicales</taxon>
        <taxon>Brassicaceae</taxon>
        <taxon>Brassiceae</taxon>
        <taxon>Eruca</taxon>
    </lineage>
</organism>
<dbReference type="EMBL" id="CAKOAT010464042">
    <property type="protein sequence ID" value="CAH8376409.1"/>
    <property type="molecule type" value="Genomic_DNA"/>
</dbReference>
<name>A0ABC8L901_ERUVS</name>
<keyword evidence="2" id="KW-1185">Reference proteome</keyword>
<dbReference type="PANTHER" id="PTHR22894">
    <property type="entry name" value="RING-TYPE DOMAIN-CONTAINING PROTEIN"/>
    <property type="match status" value="1"/>
</dbReference>
<dbReference type="AlphaFoldDB" id="A0ABC8L901"/>
<protein>
    <submittedName>
        <fullName evidence="1">Uncharacterized protein</fullName>
    </submittedName>
</protein>
<evidence type="ECO:0000313" key="2">
    <source>
        <dbReference type="Proteomes" id="UP001642260"/>
    </source>
</evidence>
<dbReference type="InterPro" id="IPR038896">
    <property type="entry name" value="RNF170"/>
</dbReference>